<dbReference type="SUPFAM" id="SSF56784">
    <property type="entry name" value="HAD-like"/>
    <property type="match status" value="1"/>
</dbReference>
<feature type="non-terminal residue" evidence="2">
    <location>
        <position position="1"/>
    </location>
</feature>
<evidence type="ECO:0000313" key="2">
    <source>
        <dbReference type="EMBL" id="PZG10565.1"/>
    </source>
</evidence>
<keyword evidence="1" id="KW-0472">Membrane</keyword>
<dbReference type="EMBL" id="POTY01000248">
    <property type="protein sequence ID" value="PZG10565.1"/>
    <property type="molecule type" value="Genomic_DNA"/>
</dbReference>
<dbReference type="InterPro" id="IPR036412">
    <property type="entry name" value="HAD-like_sf"/>
</dbReference>
<proteinExistence type="predicted"/>
<gene>
    <name evidence="2" type="ORF">C1I95_28040</name>
</gene>
<keyword evidence="3" id="KW-1185">Reference proteome</keyword>
<name>A0A2W2DZM9_9ACTN</name>
<evidence type="ECO:0000256" key="1">
    <source>
        <dbReference type="SAM" id="Phobius"/>
    </source>
</evidence>
<dbReference type="AlphaFoldDB" id="A0A2W2DZM9"/>
<organism evidence="2 3">
    <name type="scientific">Micromonospora craterilacus</name>
    <dbReference type="NCBI Taxonomy" id="1655439"/>
    <lineage>
        <taxon>Bacteria</taxon>
        <taxon>Bacillati</taxon>
        <taxon>Actinomycetota</taxon>
        <taxon>Actinomycetes</taxon>
        <taxon>Micromonosporales</taxon>
        <taxon>Micromonosporaceae</taxon>
        <taxon>Micromonospora</taxon>
    </lineage>
</organism>
<dbReference type="Proteomes" id="UP000248924">
    <property type="component" value="Unassembled WGS sequence"/>
</dbReference>
<accession>A0A2W2DZM9</accession>
<sequence>AMGATGATASADVADAVLSVDRLDPLADAVEVARYARRIAVQSATVGMGLAVLAMGFAAAGWLPPVAGAFLQEGIDVLVILNALRALGGGPRGAAPS</sequence>
<keyword evidence="1" id="KW-0812">Transmembrane</keyword>
<keyword evidence="1" id="KW-1133">Transmembrane helix</keyword>
<reference evidence="2 3" key="1">
    <citation type="submission" date="2018-01" db="EMBL/GenBank/DDBJ databases">
        <title>Draft genome sequence of Jishengella sp. NA12.</title>
        <authorList>
            <person name="Sahin N."/>
            <person name="Ay H."/>
            <person name="Saygin H."/>
        </authorList>
    </citation>
    <scope>NUCLEOTIDE SEQUENCE [LARGE SCALE GENOMIC DNA]</scope>
    <source>
        <strain evidence="2 3">NA12</strain>
    </source>
</reference>
<protein>
    <submittedName>
        <fullName evidence="2">Heavy metal translocating P-type ATPase</fullName>
    </submittedName>
</protein>
<feature type="transmembrane region" description="Helical" evidence="1">
    <location>
        <begin position="44"/>
        <end position="63"/>
    </location>
</feature>
<evidence type="ECO:0000313" key="3">
    <source>
        <dbReference type="Proteomes" id="UP000248924"/>
    </source>
</evidence>
<comment type="caution">
    <text evidence="2">The sequence shown here is derived from an EMBL/GenBank/DDBJ whole genome shotgun (WGS) entry which is preliminary data.</text>
</comment>